<feature type="compositionally biased region" description="Basic residues" evidence="1">
    <location>
        <begin position="62"/>
        <end position="78"/>
    </location>
</feature>
<evidence type="ECO:0000313" key="3">
    <source>
        <dbReference type="Proteomes" id="UP001386955"/>
    </source>
</evidence>
<sequence length="95" mass="10646">MISEGRTSARRSKETRPQVSLCNDLIEPPVPCGSDTPSTNDAESPPLHTNKETTSNTTTTQHSHKTHLNHSVQKRKPRPLPTKGQQQQQRKLAQR</sequence>
<keyword evidence="3" id="KW-1185">Reference proteome</keyword>
<name>A0AAN9RPC8_PSOTE</name>
<reference evidence="2 3" key="1">
    <citation type="submission" date="2024-01" db="EMBL/GenBank/DDBJ databases">
        <title>The genomes of 5 underutilized Papilionoideae crops provide insights into root nodulation and disease resistanc.</title>
        <authorList>
            <person name="Jiang F."/>
        </authorList>
    </citation>
    <scope>NUCLEOTIDE SEQUENCE [LARGE SCALE GENOMIC DNA]</scope>
    <source>
        <strain evidence="2">DUOXIRENSHENG_FW03</strain>
        <tissue evidence="2">Leaves</tissue>
    </source>
</reference>
<feature type="region of interest" description="Disordered" evidence="1">
    <location>
        <begin position="1"/>
        <end position="95"/>
    </location>
</feature>
<evidence type="ECO:0000313" key="2">
    <source>
        <dbReference type="EMBL" id="KAK7380436.1"/>
    </source>
</evidence>
<feature type="compositionally biased region" description="Low complexity" evidence="1">
    <location>
        <begin position="52"/>
        <end position="61"/>
    </location>
</feature>
<evidence type="ECO:0000256" key="1">
    <source>
        <dbReference type="SAM" id="MobiDB-lite"/>
    </source>
</evidence>
<organism evidence="2 3">
    <name type="scientific">Psophocarpus tetragonolobus</name>
    <name type="common">Winged bean</name>
    <name type="synonym">Dolichos tetragonolobus</name>
    <dbReference type="NCBI Taxonomy" id="3891"/>
    <lineage>
        <taxon>Eukaryota</taxon>
        <taxon>Viridiplantae</taxon>
        <taxon>Streptophyta</taxon>
        <taxon>Embryophyta</taxon>
        <taxon>Tracheophyta</taxon>
        <taxon>Spermatophyta</taxon>
        <taxon>Magnoliopsida</taxon>
        <taxon>eudicotyledons</taxon>
        <taxon>Gunneridae</taxon>
        <taxon>Pentapetalae</taxon>
        <taxon>rosids</taxon>
        <taxon>fabids</taxon>
        <taxon>Fabales</taxon>
        <taxon>Fabaceae</taxon>
        <taxon>Papilionoideae</taxon>
        <taxon>50 kb inversion clade</taxon>
        <taxon>NPAAA clade</taxon>
        <taxon>indigoferoid/millettioid clade</taxon>
        <taxon>Phaseoleae</taxon>
        <taxon>Psophocarpus</taxon>
    </lineage>
</organism>
<dbReference type="AlphaFoldDB" id="A0AAN9RPC8"/>
<dbReference type="Proteomes" id="UP001386955">
    <property type="component" value="Unassembled WGS sequence"/>
</dbReference>
<protein>
    <submittedName>
        <fullName evidence="2">Uncharacterized protein</fullName>
    </submittedName>
</protein>
<comment type="caution">
    <text evidence="2">The sequence shown here is derived from an EMBL/GenBank/DDBJ whole genome shotgun (WGS) entry which is preliminary data.</text>
</comment>
<gene>
    <name evidence="2" type="ORF">VNO78_32947</name>
</gene>
<dbReference type="EMBL" id="JAYMYS010000009">
    <property type="protein sequence ID" value="KAK7380436.1"/>
    <property type="molecule type" value="Genomic_DNA"/>
</dbReference>
<accession>A0AAN9RPC8</accession>
<proteinExistence type="predicted"/>